<dbReference type="EMBL" id="CP054493">
    <property type="protein sequence ID" value="QOY55935.1"/>
    <property type="molecule type" value="Genomic_DNA"/>
</dbReference>
<name>A0A7S7RRR4_9BACT</name>
<evidence type="ECO:0000313" key="3">
    <source>
        <dbReference type="Proteomes" id="UP000593836"/>
    </source>
</evidence>
<proteinExistence type="predicted"/>
<evidence type="ECO:0000313" key="2">
    <source>
        <dbReference type="EMBL" id="QOY55935.1"/>
    </source>
</evidence>
<dbReference type="KEGG" id="smas:HUE87_11925"/>
<evidence type="ECO:0000256" key="1">
    <source>
        <dbReference type="SAM" id="Coils"/>
    </source>
</evidence>
<reference evidence="2 3" key="1">
    <citation type="submission" date="2020-05" db="EMBL/GenBank/DDBJ databases">
        <title>Sulfurimonas marisnigri, sp. nov., and Sulfurimonas baltica, sp. nov., manganese oxide reducing chemolithoautotrophs of the class Epsilonproteobacteria isolated from the pelagic redoxclines of the Black and Baltic Seas and emended description of the genus Sulfurimonas.</title>
        <authorList>
            <person name="Henkel J.V."/>
            <person name="Laudan C."/>
            <person name="Werner J."/>
            <person name="Neu T."/>
            <person name="Plewe S."/>
            <person name="Sproer C."/>
            <person name="Bunk B."/>
            <person name="Schulz-Vogt H.N."/>
        </authorList>
    </citation>
    <scope>NUCLEOTIDE SEQUENCE [LARGE SCALE GENOMIC DNA]</scope>
    <source>
        <strain evidence="2 3">SoZ1</strain>
    </source>
</reference>
<organism evidence="2 3">
    <name type="scientific">Candidatus Sulfurimonas marisnigri</name>
    <dbReference type="NCBI Taxonomy" id="2740405"/>
    <lineage>
        <taxon>Bacteria</taxon>
        <taxon>Pseudomonadati</taxon>
        <taxon>Campylobacterota</taxon>
        <taxon>Epsilonproteobacteria</taxon>
        <taxon>Campylobacterales</taxon>
        <taxon>Sulfurimonadaceae</taxon>
        <taxon>Sulfurimonas</taxon>
    </lineage>
</organism>
<gene>
    <name evidence="2" type="ORF">HUE87_11925</name>
</gene>
<sequence length="84" mass="9997">MWLTRFKIAIIEKNIDKLNELMEELPKLEEKREIEEAIYLLREASELIYTLKDETSASMKLIKKNLQFLRSTDIPTSKKLDIKL</sequence>
<dbReference type="AlphaFoldDB" id="A0A7S7RRR4"/>
<keyword evidence="1" id="KW-0175">Coiled coil</keyword>
<keyword evidence="3" id="KW-1185">Reference proteome</keyword>
<protein>
    <submittedName>
        <fullName evidence="2">Uncharacterized protein</fullName>
    </submittedName>
</protein>
<accession>A0A7S7RRR4</accession>
<feature type="coiled-coil region" evidence="1">
    <location>
        <begin position="11"/>
        <end position="38"/>
    </location>
</feature>
<dbReference type="Proteomes" id="UP000593836">
    <property type="component" value="Chromosome"/>
</dbReference>